<evidence type="ECO:0000313" key="2">
    <source>
        <dbReference type="Proteomes" id="UP001055072"/>
    </source>
</evidence>
<comment type="caution">
    <text evidence="1">The sequence shown here is derived from an EMBL/GenBank/DDBJ whole genome shotgun (WGS) entry which is preliminary data.</text>
</comment>
<gene>
    <name evidence="1" type="ORF">BDY19DRAFT_909515</name>
</gene>
<dbReference type="Proteomes" id="UP001055072">
    <property type="component" value="Unassembled WGS sequence"/>
</dbReference>
<sequence>MSSPKLENSQSPLLQYPTQLTQDIVPKQIHSHNDYWRDVPLLTALSFGVMSVEADVWLINGTLFVGHEQQALTEDRTFDALYIQPLLKILEAQNPKTEFTFGLTSTNGPFDTAGDVPLQLLVEIKTNGTEALPFVIKALQPLRSSGYLTTATNGTLVKSAVTVVGTGNTPLDLVKTLNPRDLFYDAPLAQLINPSLNTTWDPTLSPLASDDYEAYVGWNGIGNISDDQRANITKFVGDAHSRGIMTRFWGAPAWPVSARDNIWRVLLENGVDWVNADDLEAAANL</sequence>
<name>A0ACB8TS84_9APHY</name>
<proteinExistence type="predicted"/>
<keyword evidence="2" id="KW-1185">Reference proteome</keyword>
<dbReference type="EMBL" id="MU274937">
    <property type="protein sequence ID" value="KAI0084927.1"/>
    <property type="molecule type" value="Genomic_DNA"/>
</dbReference>
<protein>
    <submittedName>
        <fullName evidence="1">Uncharacterized protein</fullName>
    </submittedName>
</protein>
<evidence type="ECO:0000313" key="1">
    <source>
        <dbReference type="EMBL" id="KAI0084927.1"/>
    </source>
</evidence>
<accession>A0ACB8TS84</accession>
<reference evidence="1" key="1">
    <citation type="journal article" date="2021" name="Environ. Microbiol.">
        <title>Gene family expansions and transcriptome signatures uncover fungal adaptations to wood decay.</title>
        <authorList>
            <person name="Hage H."/>
            <person name="Miyauchi S."/>
            <person name="Viragh M."/>
            <person name="Drula E."/>
            <person name="Min B."/>
            <person name="Chaduli D."/>
            <person name="Navarro D."/>
            <person name="Favel A."/>
            <person name="Norest M."/>
            <person name="Lesage-Meessen L."/>
            <person name="Balint B."/>
            <person name="Merenyi Z."/>
            <person name="de Eugenio L."/>
            <person name="Morin E."/>
            <person name="Martinez A.T."/>
            <person name="Baldrian P."/>
            <person name="Stursova M."/>
            <person name="Martinez M.J."/>
            <person name="Novotny C."/>
            <person name="Magnuson J.K."/>
            <person name="Spatafora J.W."/>
            <person name="Maurice S."/>
            <person name="Pangilinan J."/>
            <person name="Andreopoulos W."/>
            <person name="LaButti K."/>
            <person name="Hundley H."/>
            <person name="Na H."/>
            <person name="Kuo A."/>
            <person name="Barry K."/>
            <person name="Lipzen A."/>
            <person name="Henrissat B."/>
            <person name="Riley R."/>
            <person name="Ahrendt S."/>
            <person name="Nagy L.G."/>
            <person name="Grigoriev I.V."/>
            <person name="Martin F."/>
            <person name="Rosso M.N."/>
        </authorList>
    </citation>
    <scope>NUCLEOTIDE SEQUENCE</scope>
    <source>
        <strain evidence="1">CBS 384.51</strain>
    </source>
</reference>
<organism evidence="1 2">
    <name type="scientific">Irpex rosettiformis</name>
    <dbReference type="NCBI Taxonomy" id="378272"/>
    <lineage>
        <taxon>Eukaryota</taxon>
        <taxon>Fungi</taxon>
        <taxon>Dikarya</taxon>
        <taxon>Basidiomycota</taxon>
        <taxon>Agaricomycotina</taxon>
        <taxon>Agaricomycetes</taxon>
        <taxon>Polyporales</taxon>
        <taxon>Irpicaceae</taxon>
        <taxon>Irpex</taxon>
    </lineage>
</organism>